<evidence type="ECO:0000256" key="1">
    <source>
        <dbReference type="SAM" id="MobiDB-lite"/>
    </source>
</evidence>
<feature type="compositionally biased region" description="Low complexity" evidence="1">
    <location>
        <begin position="33"/>
        <end position="42"/>
    </location>
</feature>
<reference evidence="3" key="2">
    <citation type="submission" date="2016-04" db="UniProtKB">
        <authorList>
            <consortium name="WormBaseParasite"/>
        </authorList>
    </citation>
    <scope>IDENTIFICATION</scope>
</reference>
<reference evidence="2" key="1">
    <citation type="submission" date="2012-09" db="EMBL/GenBank/DDBJ databases">
        <authorList>
            <person name="Martin A.A."/>
        </authorList>
    </citation>
    <scope>NUCLEOTIDE SEQUENCE</scope>
</reference>
<dbReference type="WBParaSite" id="ACAC_0000834101-mRNA-1">
    <property type="protein sequence ID" value="ACAC_0000834101-mRNA-1"/>
    <property type="gene ID" value="ACAC_0000834101"/>
</dbReference>
<feature type="compositionally biased region" description="Pro residues" evidence="1">
    <location>
        <begin position="43"/>
        <end position="57"/>
    </location>
</feature>
<keyword evidence="2" id="KW-1185">Reference proteome</keyword>
<protein>
    <submittedName>
        <fullName evidence="3">Hillarin</fullName>
    </submittedName>
</protein>
<organism evidence="2 3">
    <name type="scientific">Angiostrongylus cantonensis</name>
    <name type="common">Rat lungworm</name>
    <dbReference type="NCBI Taxonomy" id="6313"/>
    <lineage>
        <taxon>Eukaryota</taxon>
        <taxon>Metazoa</taxon>
        <taxon>Ecdysozoa</taxon>
        <taxon>Nematoda</taxon>
        <taxon>Chromadorea</taxon>
        <taxon>Rhabditida</taxon>
        <taxon>Rhabditina</taxon>
        <taxon>Rhabditomorpha</taxon>
        <taxon>Strongyloidea</taxon>
        <taxon>Metastrongylidae</taxon>
        <taxon>Angiostrongylus</taxon>
    </lineage>
</organism>
<feature type="region of interest" description="Disordered" evidence="1">
    <location>
        <begin position="1"/>
        <end position="60"/>
    </location>
</feature>
<accession>A0A158P9J9</accession>
<evidence type="ECO:0000313" key="3">
    <source>
        <dbReference type="WBParaSite" id="ACAC_0000834101-mRNA-1"/>
    </source>
</evidence>
<dbReference type="AlphaFoldDB" id="A0A158P9J9"/>
<evidence type="ECO:0000313" key="2">
    <source>
        <dbReference type="Proteomes" id="UP000035642"/>
    </source>
</evidence>
<proteinExistence type="predicted"/>
<sequence length="297" mass="32893">MRKSEDAFVSTTNRGGNMNSSPYQRADEQPHTAPSDSKALPPASAPSFPPSHRPPAPETHIDSSIVSMAITPTSIQSQANSLGSHRATDAVYPYQKTQLVYKTTPLFRFNGQVSPKYTYPILETTNYASNPLSPTPPKAELLTGRQGQMPTNVNRIYNKSLHSDSVQRQIQVASSNVISEADQYIENYKSAEAKPLFITYYNQECSGVMVSMSEGSSIMAATEECLRVGCQAINTRIKTEGIYTFVYLATTWGRSNKKGVYCMSVKEIPMGKIEPMQISSKFSELMKQSWESGRLPY</sequence>
<dbReference type="Proteomes" id="UP000035642">
    <property type="component" value="Unassembled WGS sequence"/>
</dbReference>
<name>A0A158P9J9_ANGCA</name>
<feature type="compositionally biased region" description="Polar residues" evidence="1">
    <location>
        <begin position="9"/>
        <end position="23"/>
    </location>
</feature>